<feature type="domain" description="Xylose isomerase-like TIM barrel" evidence="2">
    <location>
        <begin position="132"/>
        <end position="422"/>
    </location>
</feature>
<proteinExistence type="predicted"/>
<evidence type="ECO:0000313" key="4">
    <source>
        <dbReference type="Proteomes" id="UP000756346"/>
    </source>
</evidence>
<dbReference type="Gene3D" id="3.20.20.150">
    <property type="entry name" value="Divalent-metal-dependent TIM barrel enzymes"/>
    <property type="match status" value="1"/>
</dbReference>
<dbReference type="AlphaFoldDB" id="A0A9P8XSC8"/>
<comment type="caution">
    <text evidence="3">The sequence shown here is derived from an EMBL/GenBank/DDBJ whole genome shotgun (WGS) entry which is preliminary data.</text>
</comment>
<protein>
    <submittedName>
        <fullName evidence="3">Xylose isomerase-like protein</fullName>
    </submittedName>
</protein>
<keyword evidence="3" id="KW-0413">Isomerase</keyword>
<dbReference type="Pfam" id="PF01261">
    <property type="entry name" value="AP_endonuc_2"/>
    <property type="match status" value="1"/>
</dbReference>
<reference evidence="3" key="1">
    <citation type="journal article" date="2021" name="Nat. Commun.">
        <title>Genetic determinants of endophytism in the Arabidopsis root mycobiome.</title>
        <authorList>
            <person name="Mesny F."/>
            <person name="Miyauchi S."/>
            <person name="Thiergart T."/>
            <person name="Pickel B."/>
            <person name="Atanasova L."/>
            <person name="Karlsson M."/>
            <person name="Huettel B."/>
            <person name="Barry K.W."/>
            <person name="Haridas S."/>
            <person name="Chen C."/>
            <person name="Bauer D."/>
            <person name="Andreopoulos W."/>
            <person name="Pangilinan J."/>
            <person name="LaButti K."/>
            <person name="Riley R."/>
            <person name="Lipzen A."/>
            <person name="Clum A."/>
            <person name="Drula E."/>
            <person name="Henrissat B."/>
            <person name="Kohler A."/>
            <person name="Grigoriev I.V."/>
            <person name="Martin F.M."/>
            <person name="Hacquard S."/>
        </authorList>
    </citation>
    <scope>NUCLEOTIDE SEQUENCE</scope>
    <source>
        <strain evidence="3">MPI-CAGE-CH-0230</strain>
    </source>
</reference>
<sequence length="460" mass="51755">MLGRRRDRRPAPGSPSSRVCVDPGRWPHRPLICRWSYGTCCFPLPILHVRKAFPPPSQPHLVRHTLLATQILSSISPVRVTHNSPEPHLPCPHTSSYSPLSQRPRNMPSQLGICSISLGRCFAGHSLEHKLDMARKHGFQGIELFHEDLYDIAQKLPGGATPENELEAARVIQRLCQERNLAIICLQPFWHYEALVDRQEHEKRIEKLQFWFQLAHVLGTDLIQVPSNFLPADQVSADFSLAVADLQKMADLGLAQSPPFRFVYEALSFGTRCDTWEKSWETVQAVDRPNFGLCLDTFNMAGRIYGDPTSPTGCTQDCDQAVADSIARLVSTVDVRKLFYIQVVDAKRLDKPLVEGHEFYNADQPPRMSWARTSRLFYGETEHGAYLPITAISKAIFQGLGFQGWVSMELFNNRATEEDPAVPAELASRGARAWQKLIRDVGLEVDNNTVPVDDRVSASL</sequence>
<name>A0A9P8XSC8_9PEZI</name>
<evidence type="ECO:0000256" key="1">
    <source>
        <dbReference type="SAM" id="MobiDB-lite"/>
    </source>
</evidence>
<dbReference type="InterPro" id="IPR036237">
    <property type="entry name" value="Xyl_isomerase-like_sf"/>
</dbReference>
<dbReference type="PANTHER" id="PTHR12110">
    <property type="entry name" value="HYDROXYPYRUVATE ISOMERASE"/>
    <property type="match status" value="1"/>
</dbReference>
<dbReference type="OrthoDB" id="5360893at2759"/>
<dbReference type="SUPFAM" id="SSF51658">
    <property type="entry name" value="Xylose isomerase-like"/>
    <property type="match status" value="1"/>
</dbReference>
<evidence type="ECO:0000313" key="3">
    <source>
        <dbReference type="EMBL" id="KAH7014335.1"/>
    </source>
</evidence>
<dbReference type="RefSeq" id="XP_046005302.1">
    <property type="nucleotide sequence ID" value="XM_046155781.1"/>
</dbReference>
<gene>
    <name evidence="3" type="ORF">B0I36DRAFT_338576</name>
</gene>
<dbReference type="InterPro" id="IPR013022">
    <property type="entry name" value="Xyl_isomerase-like_TIM-brl"/>
</dbReference>
<keyword evidence="4" id="KW-1185">Reference proteome</keyword>
<evidence type="ECO:0000259" key="2">
    <source>
        <dbReference type="Pfam" id="PF01261"/>
    </source>
</evidence>
<dbReference type="PANTHER" id="PTHR12110:SF21">
    <property type="entry name" value="XYLOSE ISOMERASE-LIKE TIM BARREL DOMAIN-CONTAINING PROTEIN"/>
    <property type="match status" value="1"/>
</dbReference>
<dbReference type="InterPro" id="IPR050312">
    <property type="entry name" value="IolE/XylAMocC-like"/>
</dbReference>
<dbReference type="Proteomes" id="UP000756346">
    <property type="component" value="Unassembled WGS sequence"/>
</dbReference>
<dbReference type="GO" id="GO:0016853">
    <property type="term" value="F:isomerase activity"/>
    <property type="evidence" value="ECO:0007669"/>
    <property type="project" value="UniProtKB-KW"/>
</dbReference>
<accession>A0A9P8XSC8</accession>
<feature type="region of interest" description="Disordered" evidence="1">
    <location>
        <begin position="83"/>
        <end position="102"/>
    </location>
</feature>
<dbReference type="EMBL" id="JAGTJQ010000013">
    <property type="protein sequence ID" value="KAH7014335.1"/>
    <property type="molecule type" value="Genomic_DNA"/>
</dbReference>
<dbReference type="GeneID" id="70185327"/>
<feature type="compositionally biased region" description="Polar residues" evidence="1">
    <location>
        <begin position="93"/>
        <end position="102"/>
    </location>
</feature>
<organism evidence="3 4">
    <name type="scientific">Microdochium trichocladiopsis</name>
    <dbReference type="NCBI Taxonomy" id="1682393"/>
    <lineage>
        <taxon>Eukaryota</taxon>
        <taxon>Fungi</taxon>
        <taxon>Dikarya</taxon>
        <taxon>Ascomycota</taxon>
        <taxon>Pezizomycotina</taxon>
        <taxon>Sordariomycetes</taxon>
        <taxon>Xylariomycetidae</taxon>
        <taxon>Xylariales</taxon>
        <taxon>Microdochiaceae</taxon>
        <taxon>Microdochium</taxon>
    </lineage>
</organism>